<evidence type="ECO:0000256" key="9">
    <source>
        <dbReference type="ARBA" id="ARBA00022723"/>
    </source>
</evidence>
<evidence type="ECO:0000256" key="8">
    <source>
        <dbReference type="ARBA" id="ARBA00022622"/>
    </source>
</evidence>
<name>A0A4Q1BW16_TREME</name>
<comment type="cofactor">
    <cofactor evidence="1">
        <name>Co(2+)</name>
        <dbReference type="ChEBI" id="CHEBI:48828"/>
    </cofactor>
</comment>
<dbReference type="Proteomes" id="UP000289152">
    <property type="component" value="Unassembled WGS sequence"/>
</dbReference>
<dbReference type="PROSITE" id="PS51677">
    <property type="entry name" value="NODB"/>
    <property type="match status" value="1"/>
</dbReference>
<evidence type="ECO:0000256" key="18">
    <source>
        <dbReference type="ARBA" id="ARBA00023316"/>
    </source>
</evidence>
<comment type="catalytic activity">
    <reaction evidence="21">
        <text>[(1-&gt;4)-N-acetyl-beta-D-glucosaminyl](n) + n H2O = chitosan + n acetate</text>
        <dbReference type="Rhea" id="RHEA:10464"/>
        <dbReference type="Rhea" id="RHEA-COMP:9593"/>
        <dbReference type="Rhea" id="RHEA-COMP:9597"/>
        <dbReference type="ChEBI" id="CHEBI:15377"/>
        <dbReference type="ChEBI" id="CHEBI:17029"/>
        <dbReference type="ChEBI" id="CHEBI:30089"/>
        <dbReference type="ChEBI" id="CHEBI:57704"/>
        <dbReference type="EC" id="3.5.1.41"/>
    </reaction>
    <physiologicalReaction direction="left-to-right" evidence="21">
        <dbReference type="Rhea" id="RHEA:10465"/>
    </physiologicalReaction>
</comment>
<evidence type="ECO:0000313" key="26">
    <source>
        <dbReference type="Proteomes" id="UP000289152"/>
    </source>
</evidence>
<dbReference type="AlphaFoldDB" id="A0A4Q1BW16"/>
<evidence type="ECO:0000256" key="5">
    <source>
        <dbReference type="ARBA" id="ARBA00022475"/>
    </source>
</evidence>
<dbReference type="GO" id="GO:0005886">
    <property type="term" value="C:plasma membrane"/>
    <property type="evidence" value="ECO:0007669"/>
    <property type="project" value="UniProtKB-SubCell"/>
</dbReference>
<keyword evidence="26" id="KW-1185">Reference proteome</keyword>
<dbReference type="OrthoDB" id="407355at2759"/>
<dbReference type="InterPro" id="IPR002509">
    <property type="entry name" value="NODB_dom"/>
</dbReference>
<dbReference type="Pfam" id="PF01522">
    <property type="entry name" value="Polysacc_deac_1"/>
    <property type="match status" value="1"/>
</dbReference>
<dbReference type="PANTHER" id="PTHR10587">
    <property type="entry name" value="GLYCOSYL TRANSFERASE-RELATED"/>
    <property type="match status" value="1"/>
</dbReference>
<dbReference type="EC" id="3.5.1.41" evidence="20"/>
<evidence type="ECO:0000259" key="24">
    <source>
        <dbReference type="PROSITE" id="PS51677"/>
    </source>
</evidence>
<dbReference type="VEuPathDB" id="FungiDB:TREMEDRAFT_39832"/>
<keyword evidence="12" id="KW-0146">Chitin degradation</keyword>
<organism evidence="25 26">
    <name type="scientific">Tremella mesenterica</name>
    <name type="common">Jelly fungus</name>
    <dbReference type="NCBI Taxonomy" id="5217"/>
    <lineage>
        <taxon>Eukaryota</taxon>
        <taxon>Fungi</taxon>
        <taxon>Dikarya</taxon>
        <taxon>Basidiomycota</taxon>
        <taxon>Agaricomycotina</taxon>
        <taxon>Tremellomycetes</taxon>
        <taxon>Tremellales</taxon>
        <taxon>Tremellaceae</taxon>
        <taxon>Tremella</taxon>
    </lineage>
</organism>
<evidence type="ECO:0000256" key="16">
    <source>
        <dbReference type="ARBA" id="ARBA00023285"/>
    </source>
</evidence>
<evidence type="ECO:0000256" key="22">
    <source>
        <dbReference type="SAM" id="MobiDB-lite"/>
    </source>
</evidence>
<dbReference type="OMA" id="WEVATTN"/>
<proteinExistence type="inferred from homology"/>
<dbReference type="InterPro" id="IPR011330">
    <property type="entry name" value="Glyco_hydro/deAcase_b/a-brl"/>
</dbReference>
<feature type="chain" id="PRO_5020585116" description="chitin deacetylase" evidence="23">
    <location>
        <begin position="23"/>
        <end position="445"/>
    </location>
</feature>
<keyword evidence="18" id="KW-0961">Cell wall biogenesis/degradation</keyword>
<evidence type="ECO:0000256" key="1">
    <source>
        <dbReference type="ARBA" id="ARBA00001941"/>
    </source>
</evidence>
<keyword evidence="8" id="KW-0336">GPI-anchor</keyword>
<evidence type="ECO:0000256" key="10">
    <source>
        <dbReference type="ARBA" id="ARBA00022729"/>
    </source>
</evidence>
<feature type="domain" description="NodB homology" evidence="24">
    <location>
        <begin position="159"/>
        <end position="351"/>
    </location>
</feature>
<keyword evidence="14" id="KW-0325">Glycoprotein</keyword>
<evidence type="ECO:0000256" key="4">
    <source>
        <dbReference type="ARBA" id="ARBA00010973"/>
    </source>
</evidence>
<evidence type="ECO:0000256" key="13">
    <source>
        <dbReference type="ARBA" id="ARBA00023136"/>
    </source>
</evidence>
<keyword evidence="10 23" id="KW-0732">Signal</keyword>
<dbReference type="GO" id="GO:0000272">
    <property type="term" value="P:polysaccharide catabolic process"/>
    <property type="evidence" value="ECO:0007669"/>
    <property type="project" value="UniProtKB-KW"/>
</dbReference>
<accession>A0A4Q1BW16</accession>
<dbReference type="SUPFAM" id="SSF88713">
    <property type="entry name" value="Glycoside hydrolase/deacetylase"/>
    <property type="match status" value="1"/>
</dbReference>
<evidence type="ECO:0000256" key="15">
    <source>
        <dbReference type="ARBA" id="ARBA00023277"/>
    </source>
</evidence>
<dbReference type="GO" id="GO:0098552">
    <property type="term" value="C:side of membrane"/>
    <property type="evidence" value="ECO:0007669"/>
    <property type="project" value="UniProtKB-KW"/>
</dbReference>
<evidence type="ECO:0000313" key="25">
    <source>
        <dbReference type="EMBL" id="RXK42354.1"/>
    </source>
</evidence>
<evidence type="ECO:0000256" key="12">
    <source>
        <dbReference type="ARBA" id="ARBA00023024"/>
    </source>
</evidence>
<dbReference type="GO" id="GO:0046872">
    <property type="term" value="F:metal ion binding"/>
    <property type="evidence" value="ECO:0007669"/>
    <property type="project" value="UniProtKB-KW"/>
</dbReference>
<evidence type="ECO:0000256" key="2">
    <source>
        <dbReference type="ARBA" id="ARBA00004191"/>
    </source>
</evidence>
<keyword evidence="5" id="KW-1003">Cell membrane</keyword>
<feature type="signal peptide" evidence="23">
    <location>
        <begin position="1"/>
        <end position="22"/>
    </location>
</feature>
<dbReference type="STRING" id="5217.A0A4Q1BW16"/>
<sequence length="445" mass="48028">MIYSTALPLLTLFGLINLGVEAHTGCGGHEIGRRNPGGRLIERAPTDEESAASSLDVTYECTAYSYAPVLNIKDRYPTIWQAAYILPDDTEAQTLFASINATLNEKFPNIKPKGTSTGDFTGVAYNATDPDCWWTWHQCTTPNQSTGLPPDIISTPEPGTWGLGFDDGPNCSHNALYDFLRDQQQSATMFYIGSNVMDWPLQAMRALTDNHQVCVHTWSHEYMTSFTNEAAFAELYYTQKAIKEILGVTPLCWRPPYGDIDNRIRTIAAGLNMTSILWSDDTEDWRVNAPGSNVTAADVDNNYNAVIGKVSNGTYVNSGPVVLNHELNNYTMTVFMNHYADIKKAFTYVVPIAAAYNTTHPYLESNITFPTFSQYVAGQQNVTTSPSTGTDSSSSTSPSGTSSASSSASSSSSSSDSKSAAGRGVVAGTTGLVLALLGAGLALLV</sequence>
<protein>
    <recommendedName>
        <fullName evidence="20">chitin deacetylase</fullName>
        <ecNumber evidence="20">3.5.1.41</ecNumber>
    </recommendedName>
</protein>
<keyword evidence="9" id="KW-0479">Metal-binding</keyword>
<dbReference type="Gene3D" id="3.20.20.370">
    <property type="entry name" value="Glycoside hydrolase/deacetylase"/>
    <property type="match status" value="1"/>
</dbReference>
<evidence type="ECO:0000256" key="20">
    <source>
        <dbReference type="ARBA" id="ARBA00024056"/>
    </source>
</evidence>
<comment type="similarity">
    <text evidence="4">Belongs to the polysaccharide deacetylase family.</text>
</comment>
<keyword evidence="16" id="KW-0170">Cobalt</keyword>
<evidence type="ECO:0000256" key="23">
    <source>
        <dbReference type="SAM" id="SignalP"/>
    </source>
</evidence>
<evidence type="ECO:0000256" key="11">
    <source>
        <dbReference type="ARBA" id="ARBA00022801"/>
    </source>
</evidence>
<dbReference type="EMBL" id="SDIL01000002">
    <property type="protein sequence ID" value="RXK42354.1"/>
    <property type="molecule type" value="Genomic_DNA"/>
</dbReference>
<keyword evidence="15" id="KW-0119">Carbohydrate metabolism</keyword>
<dbReference type="InterPro" id="IPR050248">
    <property type="entry name" value="Polysacc_deacetylase_ArnD"/>
</dbReference>
<feature type="region of interest" description="Disordered" evidence="22">
    <location>
        <begin position="381"/>
        <end position="421"/>
    </location>
</feature>
<dbReference type="PANTHER" id="PTHR10587:SF98">
    <property type="entry name" value="CHITIN DEACETYLASE"/>
    <property type="match status" value="1"/>
</dbReference>
<feature type="compositionally biased region" description="Low complexity" evidence="22">
    <location>
        <begin position="383"/>
        <end position="421"/>
    </location>
</feature>
<evidence type="ECO:0000256" key="21">
    <source>
        <dbReference type="ARBA" id="ARBA00048494"/>
    </source>
</evidence>
<dbReference type="GO" id="GO:0006032">
    <property type="term" value="P:chitin catabolic process"/>
    <property type="evidence" value="ECO:0007669"/>
    <property type="project" value="UniProtKB-KW"/>
</dbReference>
<keyword evidence="7" id="KW-0964">Secreted</keyword>
<evidence type="ECO:0000256" key="19">
    <source>
        <dbReference type="ARBA" id="ARBA00023326"/>
    </source>
</evidence>
<dbReference type="FunFam" id="3.20.20.370:FF:000004">
    <property type="entry name" value="Related to Chitin deacetylase"/>
    <property type="match status" value="1"/>
</dbReference>
<keyword evidence="13" id="KW-0472">Membrane</keyword>
<dbReference type="GO" id="GO:0009272">
    <property type="term" value="P:fungal-type cell wall biogenesis"/>
    <property type="evidence" value="ECO:0007669"/>
    <property type="project" value="UniProtKB-ARBA"/>
</dbReference>
<evidence type="ECO:0000256" key="7">
    <source>
        <dbReference type="ARBA" id="ARBA00022525"/>
    </source>
</evidence>
<keyword evidence="17" id="KW-0449">Lipoprotein</keyword>
<keyword evidence="11" id="KW-0378">Hydrolase</keyword>
<keyword evidence="19" id="KW-0624">Polysaccharide degradation</keyword>
<dbReference type="GO" id="GO:0071555">
    <property type="term" value="P:cell wall organization"/>
    <property type="evidence" value="ECO:0007669"/>
    <property type="project" value="UniProtKB-KW"/>
</dbReference>
<comment type="caution">
    <text evidence="25">The sequence shown here is derived from an EMBL/GenBank/DDBJ whole genome shotgun (WGS) entry which is preliminary data.</text>
</comment>
<evidence type="ECO:0000256" key="3">
    <source>
        <dbReference type="ARBA" id="ARBA00004609"/>
    </source>
</evidence>
<dbReference type="GO" id="GO:0004099">
    <property type="term" value="F:chitin deacetylase activity"/>
    <property type="evidence" value="ECO:0007669"/>
    <property type="project" value="UniProtKB-EC"/>
</dbReference>
<dbReference type="InParanoid" id="A0A4Q1BW16"/>
<keyword evidence="6" id="KW-0134">Cell wall</keyword>
<evidence type="ECO:0000256" key="17">
    <source>
        <dbReference type="ARBA" id="ARBA00023288"/>
    </source>
</evidence>
<evidence type="ECO:0000256" key="6">
    <source>
        <dbReference type="ARBA" id="ARBA00022512"/>
    </source>
</evidence>
<reference evidence="25 26" key="1">
    <citation type="submission" date="2016-06" db="EMBL/GenBank/DDBJ databases">
        <title>Evolution of pathogenesis and genome organization in the Tremellales.</title>
        <authorList>
            <person name="Cuomo C."/>
            <person name="Litvintseva A."/>
            <person name="Heitman J."/>
            <person name="Chen Y."/>
            <person name="Sun S."/>
            <person name="Springer D."/>
            <person name="Dromer F."/>
            <person name="Young S."/>
            <person name="Zeng Q."/>
            <person name="Chapman S."/>
            <person name="Gujja S."/>
            <person name="Saif S."/>
            <person name="Birren B."/>
        </authorList>
    </citation>
    <scope>NUCLEOTIDE SEQUENCE [LARGE SCALE GENOMIC DNA]</scope>
    <source>
        <strain evidence="25 26">ATCC 28783</strain>
    </source>
</reference>
<evidence type="ECO:0000256" key="14">
    <source>
        <dbReference type="ARBA" id="ARBA00023180"/>
    </source>
</evidence>
<gene>
    <name evidence="25" type="ORF">M231_00344</name>
</gene>
<comment type="subcellular location">
    <subcellularLocation>
        <location evidence="3">Cell membrane</location>
        <topology evidence="3">Lipid-anchor</topology>
        <topology evidence="3">GPI-anchor</topology>
    </subcellularLocation>
    <subcellularLocation>
        <location evidence="2">Secreted</location>
        <location evidence="2">Cell wall</location>
    </subcellularLocation>
</comment>